<dbReference type="Gene3D" id="3.40.50.300">
    <property type="entry name" value="P-loop containing nucleotide triphosphate hydrolases"/>
    <property type="match status" value="1"/>
</dbReference>
<protein>
    <submittedName>
        <fullName evidence="11">Uncharacterized protein</fullName>
    </submittedName>
</protein>
<dbReference type="FunFam" id="3.40.50.300:FF:001091">
    <property type="entry name" value="Probable disease resistance protein At1g61300"/>
    <property type="match status" value="1"/>
</dbReference>
<dbReference type="InterPro" id="IPR036388">
    <property type="entry name" value="WH-like_DNA-bd_sf"/>
</dbReference>
<evidence type="ECO:0000313" key="12">
    <source>
        <dbReference type="Proteomes" id="UP000030748"/>
    </source>
</evidence>
<name>A0A022PTY3_ERYGU</name>
<dbReference type="EMBL" id="KI632363">
    <property type="protein sequence ID" value="EYU17710.1"/>
    <property type="molecule type" value="Genomic_DNA"/>
</dbReference>
<dbReference type="Gene3D" id="1.10.8.430">
    <property type="entry name" value="Helical domain of apoptotic protease-activating factors"/>
    <property type="match status" value="1"/>
</dbReference>
<keyword evidence="5" id="KW-0677">Repeat</keyword>
<dbReference type="Gene3D" id="1.20.5.4130">
    <property type="match status" value="1"/>
</dbReference>
<evidence type="ECO:0000256" key="3">
    <source>
        <dbReference type="ARBA" id="ARBA00022614"/>
    </source>
</evidence>
<dbReference type="PANTHER" id="PTHR23155:SF1152">
    <property type="entry name" value="AAA+ ATPASE DOMAIN-CONTAINING PROTEIN"/>
    <property type="match status" value="1"/>
</dbReference>
<accession>A0A022PTY3</accession>
<dbReference type="InterPro" id="IPR044974">
    <property type="entry name" value="Disease_R_plants"/>
</dbReference>
<dbReference type="Pfam" id="PF00931">
    <property type="entry name" value="NB-ARC"/>
    <property type="match status" value="1"/>
</dbReference>
<dbReference type="PRINTS" id="PR00364">
    <property type="entry name" value="DISEASERSIST"/>
</dbReference>
<sequence length="857" mass="98995">MAYGAVCCLELTIDRLLKSSHISINVQNSSHQILKHLYDEILSLKEALGEFDKRRSTINMKMVKTLEAEIIDAIYEFEDVIDSHLSNQFHSPQSEEETDHPRLMLFSVDLHQIKQDVDSVIETVNEMKRAYIHELCNPSPEDEDDVVPSINYFDGHNESNMVGLSRLFTRIKDRLVYSSQSERMIVSLYGMAGIGKTTLANKLFQDPFISNSYDIHVFVTIGPKYRVADILVDILTQMNHADDIMLIEGEKKIVELKRMVFESLNCWRYLIVLDDVWDKELFSELVNLFPDQKNGSRVLLTTRLREVAQCANYLSTLRIPFLDKKESWALLRHKVFDEMPVICSGKHLNFPTMPCPHELEKPGKKIAENCEGLPLTIITVANILSKADKTIEYWNEVADDKKNSVYKDAYDQMSKVLYPSYDYLDQHLKACFLYLGSFPQNHSVHGYQLINLWSVEGFLNPNPTHYSDATVAFEKGTYAYLDELHSKNVIMYHKEKHGQHLHSSFWYMCNKEAAKTKFFYAFNCRADALPEEGIKYQRRLCIRNNILFAIEDVKDSMASAATVRSLLCTGVFQEYPVPLCLEHLRLLRVLEAISIRFYEFPMEVLKLAQLRYLALTYDGNLPTSISKLWNLQHLIVDRHLSIIKSGGNLSYLPIEIWNMKELKHIQTMGSNLPHPCEGSLLPNLLKLRDVGPQSCTKDVLQNIPNMKELAIKIELPPDATEPLRCFDHISHLHQLGQLECYIMNPILKTQVVSPLAPLSDLPSSLTMLTLSGLGYPWEEMNKISSLPNLRHLKLKCYAFRGPKWEVHDNEFQRIEVLNIEDTDLVHWKFVTTSSCFYEIKWFSFEHCYKLKEIPLSF</sequence>
<evidence type="ECO:0000313" key="11">
    <source>
        <dbReference type="EMBL" id="EYU17710.1"/>
    </source>
</evidence>
<dbReference type="InterPro" id="IPR055414">
    <property type="entry name" value="LRR_R13L4/SHOC2-like"/>
</dbReference>
<dbReference type="Proteomes" id="UP000030748">
    <property type="component" value="Unassembled WGS sequence"/>
</dbReference>
<keyword evidence="6" id="KW-0547">Nucleotide-binding</keyword>
<keyword evidence="7" id="KW-0611">Plant defense</keyword>
<evidence type="ECO:0000259" key="10">
    <source>
        <dbReference type="Pfam" id="PF23598"/>
    </source>
</evidence>
<dbReference type="InterPro" id="IPR032675">
    <property type="entry name" value="LRR_dom_sf"/>
</dbReference>
<feature type="domain" description="Disease resistance R13L4/SHOC-2-like LRR" evidence="10">
    <location>
        <begin position="563"/>
        <end position="820"/>
    </location>
</feature>
<dbReference type="Pfam" id="PF23598">
    <property type="entry name" value="LRR_14"/>
    <property type="match status" value="1"/>
</dbReference>
<dbReference type="GO" id="GO:0005737">
    <property type="term" value="C:cytoplasm"/>
    <property type="evidence" value="ECO:0007669"/>
    <property type="project" value="UniProtKB-SubCell"/>
</dbReference>
<dbReference type="Gene3D" id="3.80.10.10">
    <property type="entry name" value="Ribonuclease Inhibitor"/>
    <property type="match status" value="1"/>
</dbReference>
<comment type="similarity">
    <text evidence="2">Belongs to the disease resistance NB-LRR family.</text>
</comment>
<evidence type="ECO:0000256" key="2">
    <source>
        <dbReference type="ARBA" id="ARBA00008894"/>
    </source>
</evidence>
<dbReference type="AlphaFoldDB" id="A0A022PTY3"/>
<reference evidence="11 12" key="1">
    <citation type="journal article" date="2013" name="Proc. Natl. Acad. Sci. U.S.A.">
        <title>Fine-scale variation in meiotic recombination in Mimulus inferred from population shotgun sequencing.</title>
        <authorList>
            <person name="Hellsten U."/>
            <person name="Wright K.M."/>
            <person name="Jenkins J."/>
            <person name="Shu S."/>
            <person name="Yuan Y."/>
            <person name="Wessler S.R."/>
            <person name="Schmutz J."/>
            <person name="Willis J.H."/>
            <person name="Rokhsar D.S."/>
        </authorList>
    </citation>
    <scope>NUCLEOTIDE SEQUENCE [LARGE SCALE GENOMIC DNA]</scope>
    <source>
        <strain evidence="12">cv. DUN x IM62</strain>
    </source>
</reference>
<dbReference type="InterPro" id="IPR002182">
    <property type="entry name" value="NB-ARC"/>
</dbReference>
<dbReference type="GO" id="GO:0043531">
    <property type="term" value="F:ADP binding"/>
    <property type="evidence" value="ECO:0007669"/>
    <property type="project" value="InterPro"/>
</dbReference>
<keyword evidence="4" id="KW-0381">Hypersensitive response</keyword>
<evidence type="ECO:0000256" key="1">
    <source>
        <dbReference type="ARBA" id="ARBA00002074"/>
    </source>
</evidence>
<evidence type="ECO:0000256" key="7">
    <source>
        <dbReference type="ARBA" id="ARBA00022821"/>
    </source>
</evidence>
<evidence type="ECO:0000256" key="5">
    <source>
        <dbReference type="ARBA" id="ARBA00022737"/>
    </source>
</evidence>
<dbReference type="SUPFAM" id="SSF52058">
    <property type="entry name" value="L domain-like"/>
    <property type="match status" value="1"/>
</dbReference>
<dbReference type="SUPFAM" id="SSF52540">
    <property type="entry name" value="P-loop containing nucleoside triphosphate hydrolases"/>
    <property type="match status" value="1"/>
</dbReference>
<evidence type="ECO:0000256" key="4">
    <source>
        <dbReference type="ARBA" id="ARBA00022667"/>
    </source>
</evidence>
<dbReference type="GO" id="GO:0009626">
    <property type="term" value="P:plant-type hypersensitive response"/>
    <property type="evidence" value="ECO:0007669"/>
    <property type="project" value="UniProtKB-KW"/>
</dbReference>
<dbReference type="Gene3D" id="1.10.10.10">
    <property type="entry name" value="Winged helix-like DNA-binding domain superfamily/Winged helix DNA-binding domain"/>
    <property type="match status" value="1"/>
</dbReference>
<proteinExistence type="inferred from homology"/>
<keyword evidence="12" id="KW-1185">Reference proteome</keyword>
<evidence type="ECO:0000256" key="6">
    <source>
        <dbReference type="ARBA" id="ARBA00022741"/>
    </source>
</evidence>
<organism evidence="11 12">
    <name type="scientific">Erythranthe guttata</name>
    <name type="common">Yellow monkey flower</name>
    <name type="synonym">Mimulus guttatus</name>
    <dbReference type="NCBI Taxonomy" id="4155"/>
    <lineage>
        <taxon>Eukaryota</taxon>
        <taxon>Viridiplantae</taxon>
        <taxon>Streptophyta</taxon>
        <taxon>Embryophyta</taxon>
        <taxon>Tracheophyta</taxon>
        <taxon>Spermatophyta</taxon>
        <taxon>Magnoliopsida</taxon>
        <taxon>eudicotyledons</taxon>
        <taxon>Gunneridae</taxon>
        <taxon>Pentapetalae</taxon>
        <taxon>asterids</taxon>
        <taxon>lamiids</taxon>
        <taxon>Lamiales</taxon>
        <taxon>Phrymaceae</taxon>
        <taxon>Erythranthe</taxon>
    </lineage>
</organism>
<feature type="non-terminal residue" evidence="11">
    <location>
        <position position="857"/>
    </location>
</feature>
<dbReference type="GO" id="GO:0005524">
    <property type="term" value="F:ATP binding"/>
    <property type="evidence" value="ECO:0007669"/>
    <property type="project" value="UniProtKB-KW"/>
</dbReference>
<dbReference type="PANTHER" id="PTHR23155">
    <property type="entry name" value="DISEASE RESISTANCE PROTEIN RP"/>
    <property type="match status" value="1"/>
</dbReference>
<evidence type="ECO:0000259" key="9">
    <source>
        <dbReference type="Pfam" id="PF00931"/>
    </source>
</evidence>
<gene>
    <name evidence="11" type="ORF">MIMGU_mgv1a021341mg</name>
</gene>
<evidence type="ECO:0000256" key="8">
    <source>
        <dbReference type="ARBA" id="ARBA00022840"/>
    </source>
</evidence>
<comment type="function">
    <text evidence="1">Confers resistance to late blight (Phytophthora infestans) races carrying the avirulence gene Avr1. Resistance proteins guard the plant against pathogens that contain an appropriate avirulence protein via an indirect interaction with this avirulence protein. That triggers a defense system including the hypersensitive response, which restricts the pathogen growth.</text>
</comment>
<keyword evidence="3" id="KW-0433">Leucine-rich repeat</keyword>
<keyword evidence="8" id="KW-0067">ATP-binding</keyword>
<dbReference type="InterPro" id="IPR042197">
    <property type="entry name" value="Apaf_helical"/>
</dbReference>
<dbReference type="InterPro" id="IPR027417">
    <property type="entry name" value="P-loop_NTPase"/>
</dbReference>
<feature type="domain" description="NB-ARC" evidence="9">
    <location>
        <begin position="169"/>
        <end position="338"/>
    </location>
</feature>